<sequence>MTKILIVSDSHGSIAELEKLLEKHGDEVDIMLHCGDSELSVSHPIMERFRAVRGNCDFDSGFPDERLEEAGDRLIFVTHGHRYSVKSSLLNLSYRAKELNADIICFGHSHVLGAEKIDDMLFINPGSILLPRMRKERTYAIIELSGESVYLQVYDIESGEMPDLFSEFTLPK</sequence>
<keyword evidence="2" id="KW-0479">Metal-binding</keyword>
<protein>
    <recommendedName>
        <fullName evidence="2">Phosphoesterase</fullName>
        <ecNumber evidence="2">3.1.4.-</ecNumber>
    </recommendedName>
</protein>
<dbReference type="EMBL" id="AFEU01000003">
    <property type="protein sequence ID" value="EIJ79082.1"/>
    <property type="molecule type" value="Genomic_DNA"/>
</dbReference>
<dbReference type="STRING" id="997296.PB1_16034"/>
<dbReference type="Pfam" id="PF12850">
    <property type="entry name" value="Metallophos_2"/>
    <property type="match status" value="1"/>
</dbReference>
<dbReference type="EC" id="3.1.4.-" evidence="2"/>
<dbReference type="InterPro" id="IPR000979">
    <property type="entry name" value="Phosphodiesterase_MJ0936/Vps29"/>
</dbReference>
<dbReference type="NCBIfam" id="TIGR00040">
    <property type="entry name" value="yfcE"/>
    <property type="match status" value="1"/>
</dbReference>
<comment type="similarity">
    <text evidence="1 2">Belongs to the metallophosphoesterase superfamily. YfcE family.</text>
</comment>
<evidence type="ECO:0000313" key="5">
    <source>
        <dbReference type="Proteomes" id="UP000010523"/>
    </source>
</evidence>
<evidence type="ECO:0000256" key="1">
    <source>
        <dbReference type="ARBA" id="ARBA00008950"/>
    </source>
</evidence>
<dbReference type="Gene3D" id="3.60.21.10">
    <property type="match status" value="1"/>
</dbReference>
<organism evidence="4 5">
    <name type="scientific">Bacillus methanolicus PB1</name>
    <dbReference type="NCBI Taxonomy" id="997296"/>
    <lineage>
        <taxon>Bacteria</taxon>
        <taxon>Bacillati</taxon>
        <taxon>Bacillota</taxon>
        <taxon>Bacilli</taxon>
        <taxon>Bacillales</taxon>
        <taxon>Bacillaceae</taxon>
        <taxon>Bacillus</taxon>
    </lineage>
</organism>
<dbReference type="PANTHER" id="PTHR11124">
    <property type="entry name" value="VACUOLAR SORTING PROTEIN VPS29"/>
    <property type="match status" value="1"/>
</dbReference>
<dbReference type="eggNOG" id="COG0622">
    <property type="taxonomic scope" value="Bacteria"/>
</dbReference>
<dbReference type="RefSeq" id="WP_004438425.1">
    <property type="nucleotide sequence ID" value="NZ_AFEU01000003.1"/>
</dbReference>
<dbReference type="InterPro" id="IPR041802">
    <property type="entry name" value="MPP_YfcE"/>
</dbReference>
<keyword evidence="5" id="KW-1185">Reference proteome</keyword>
<comment type="caution">
    <text evidence="4">The sequence shown here is derived from an EMBL/GenBank/DDBJ whole genome shotgun (WGS) entry which is preliminary data.</text>
</comment>
<dbReference type="GO" id="GO:0016787">
    <property type="term" value="F:hydrolase activity"/>
    <property type="evidence" value="ECO:0007669"/>
    <property type="project" value="UniProtKB-UniRule"/>
</dbReference>
<dbReference type="PATRIC" id="fig|997296.3.peg.3377"/>
<dbReference type="CDD" id="cd00841">
    <property type="entry name" value="MPP_YfcE"/>
    <property type="match status" value="1"/>
</dbReference>
<dbReference type="GO" id="GO:0046872">
    <property type="term" value="F:metal ion binding"/>
    <property type="evidence" value="ECO:0007669"/>
    <property type="project" value="UniProtKB-KW"/>
</dbReference>
<name>I3DXW1_BACMT</name>
<reference evidence="4 5" key="1">
    <citation type="journal article" date="2012" name="Appl. Environ. Microbiol.">
        <title>Genome Sequence of Thermotolerant Bacillus methanolicus: Features and Regulation Related to Methylotrophy and Production of L-Lysine and L-Glutamate from Methanol.</title>
        <authorList>
            <person name="Heggeset T.M."/>
            <person name="Krog A."/>
            <person name="Balzer S."/>
            <person name="Wentzel A."/>
            <person name="Ellingsen T.E."/>
            <person name="Brautaset T."/>
        </authorList>
    </citation>
    <scope>NUCLEOTIDE SEQUENCE [LARGE SCALE GENOMIC DNA]</scope>
    <source>
        <strain evidence="4 5">PB1</strain>
    </source>
</reference>
<dbReference type="OrthoDB" id="9800565at2"/>
<dbReference type="InterPro" id="IPR024654">
    <property type="entry name" value="Calcineurin-like_PHP_lpxH"/>
</dbReference>
<evidence type="ECO:0000259" key="3">
    <source>
        <dbReference type="Pfam" id="PF12850"/>
    </source>
</evidence>
<comment type="cofactor">
    <cofactor evidence="2">
        <name>a divalent metal cation</name>
        <dbReference type="ChEBI" id="CHEBI:60240"/>
    </cofactor>
</comment>
<dbReference type="Proteomes" id="UP000010523">
    <property type="component" value="Unassembled WGS sequence"/>
</dbReference>
<dbReference type="InterPro" id="IPR029052">
    <property type="entry name" value="Metallo-depent_PP-like"/>
</dbReference>
<proteinExistence type="inferred from homology"/>
<evidence type="ECO:0000313" key="4">
    <source>
        <dbReference type="EMBL" id="EIJ79082.1"/>
    </source>
</evidence>
<accession>I3DXW1</accession>
<evidence type="ECO:0000256" key="2">
    <source>
        <dbReference type="RuleBase" id="RU362039"/>
    </source>
</evidence>
<feature type="domain" description="Calcineurin-like phosphoesterase" evidence="3">
    <location>
        <begin position="3"/>
        <end position="145"/>
    </location>
</feature>
<dbReference type="AlphaFoldDB" id="I3DXW1"/>
<dbReference type="SUPFAM" id="SSF56300">
    <property type="entry name" value="Metallo-dependent phosphatases"/>
    <property type="match status" value="1"/>
</dbReference>
<gene>
    <name evidence="4" type="ORF">PB1_16034</name>
</gene>